<dbReference type="Pfam" id="PF01522">
    <property type="entry name" value="Polysacc_deac_1"/>
    <property type="match status" value="1"/>
</dbReference>
<dbReference type="PANTHER" id="PTHR34216:SF3">
    <property type="entry name" value="POLY-BETA-1,6-N-ACETYL-D-GLUCOSAMINE N-DEACETYLASE"/>
    <property type="match status" value="1"/>
</dbReference>
<evidence type="ECO:0000259" key="3">
    <source>
        <dbReference type="PROSITE" id="PS51677"/>
    </source>
</evidence>
<keyword evidence="5" id="KW-1185">Reference proteome</keyword>
<dbReference type="GO" id="GO:0005576">
    <property type="term" value="C:extracellular region"/>
    <property type="evidence" value="ECO:0007669"/>
    <property type="project" value="UniProtKB-SubCell"/>
</dbReference>
<dbReference type="InterPro" id="IPR051398">
    <property type="entry name" value="Polysacch_Deacetylase"/>
</dbReference>
<dbReference type="RefSeq" id="WP_158946393.1">
    <property type="nucleotide sequence ID" value="NZ_CP046400.1"/>
</dbReference>
<evidence type="ECO:0000313" key="5">
    <source>
        <dbReference type="Proteomes" id="UP000428328"/>
    </source>
</evidence>
<feature type="domain" description="NodB homology" evidence="3">
    <location>
        <begin position="80"/>
        <end position="332"/>
    </location>
</feature>
<dbReference type="KEGG" id="psel:GM415_03195"/>
<evidence type="ECO:0000313" key="4">
    <source>
        <dbReference type="EMBL" id="QGY39168.1"/>
    </source>
</evidence>
<sequence>MDVRQRCKQGLKQLACCFANLVRPQDGIAILTYHRIAPDGFLSVSPEDFDAQMRVLSEYFDVISLEQAVSRLREGVSSRNCVCVTFDDGFRDNWTTAYPILEKYCVPATVFVAMDAVRNGSLWFYDFDMAVFGGSSSEADLTSVGLGRHTWKGVAGREEVACRLHASLKKMSHEDRLAIVGKVAEGKRVERVMMTPDECRELASSKWVDVGAHTISHPLLAQLDEVELQREIGEGKVMLEDMIHSKVSLFSYPNGTRNDFDDRVISVVKKAGFIAATTTMPGLNVPGDDLYSLKRFDVSFGYYGSWTGRCSEALFRAHASGRLSRFEILLGR</sequence>
<comment type="subcellular location">
    <subcellularLocation>
        <location evidence="1">Secreted</location>
    </subcellularLocation>
</comment>
<dbReference type="Proteomes" id="UP000428328">
    <property type="component" value="Chromosome"/>
</dbReference>
<dbReference type="CDD" id="cd10918">
    <property type="entry name" value="CE4_NodB_like_5s_6s"/>
    <property type="match status" value="1"/>
</dbReference>
<name>A0A6I6JDS4_9BACT</name>
<gene>
    <name evidence="4" type="ORF">GM415_03195</name>
</gene>
<dbReference type="PANTHER" id="PTHR34216">
    <property type="match status" value="1"/>
</dbReference>
<dbReference type="InterPro" id="IPR011330">
    <property type="entry name" value="Glyco_hydro/deAcase_b/a-brl"/>
</dbReference>
<evidence type="ECO:0000256" key="1">
    <source>
        <dbReference type="ARBA" id="ARBA00004613"/>
    </source>
</evidence>
<organism evidence="4 5">
    <name type="scientific">Pseudodesulfovibrio cashew</name>
    <dbReference type="NCBI Taxonomy" id="2678688"/>
    <lineage>
        <taxon>Bacteria</taxon>
        <taxon>Pseudomonadati</taxon>
        <taxon>Thermodesulfobacteriota</taxon>
        <taxon>Desulfovibrionia</taxon>
        <taxon>Desulfovibrionales</taxon>
        <taxon>Desulfovibrionaceae</taxon>
    </lineage>
</organism>
<accession>A0A6I6JDS4</accession>
<dbReference type="InterPro" id="IPR002509">
    <property type="entry name" value="NODB_dom"/>
</dbReference>
<dbReference type="EMBL" id="CP046400">
    <property type="protein sequence ID" value="QGY39168.1"/>
    <property type="molecule type" value="Genomic_DNA"/>
</dbReference>
<evidence type="ECO:0000256" key="2">
    <source>
        <dbReference type="ARBA" id="ARBA00022729"/>
    </source>
</evidence>
<keyword evidence="2" id="KW-0732">Signal</keyword>
<proteinExistence type="predicted"/>
<dbReference type="AlphaFoldDB" id="A0A6I6JDS4"/>
<dbReference type="SUPFAM" id="SSF88713">
    <property type="entry name" value="Glycoside hydrolase/deacetylase"/>
    <property type="match status" value="1"/>
</dbReference>
<protein>
    <submittedName>
        <fullName evidence="4">Polysaccharide deacetylase family protein</fullName>
    </submittedName>
</protein>
<reference evidence="4 5" key="1">
    <citation type="submission" date="2019-11" db="EMBL/GenBank/DDBJ databases">
        <authorList>
            <person name="Zheng R.K."/>
            <person name="Sun C.M."/>
        </authorList>
    </citation>
    <scope>NUCLEOTIDE SEQUENCE [LARGE SCALE GENOMIC DNA]</scope>
    <source>
        <strain evidence="4 5">SRB007</strain>
    </source>
</reference>
<dbReference type="GO" id="GO:0016810">
    <property type="term" value="F:hydrolase activity, acting on carbon-nitrogen (but not peptide) bonds"/>
    <property type="evidence" value="ECO:0007669"/>
    <property type="project" value="InterPro"/>
</dbReference>
<dbReference type="GO" id="GO:0005975">
    <property type="term" value="P:carbohydrate metabolic process"/>
    <property type="evidence" value="ECO:0007669"/>
    <property type="project" value="InterPro"/>
</dbReference>
<dbReference type="Gene3D" id="3.20.20.370">
    <property type="entry name" value="Glycoside hydrolase/deacetylase"/>
    <property type="match status" value="1"/>
</dbReference>
<dbReference type="PROSITE" id="PS51677">
    <property type="entry name" value="NODB"/>
    <property type="match status" value="1"/>
</dbReference>